<name>A0ABN5VT49_9ACTN</name>
<dbReference type="Proteomes" id="UP001321542">
    <property type="component" value="Chromosome"/>
</dbReference>
<proteinExistence type="predicted"/>
<sequence length="215" mass="23013">MRYLADRVRALLALTGPLGAGFRILLLRLVARFGWKTVLIGIGVLLYAANRYRTWIPYGLAIACAAAWMHAPKQADEPDDEADEETAGEEPTEPDSEDVCDLVRDLIGDDRGVLLTALPGPLQAADTRAVREALARAGIRVREGVRTATGNGPGVHRDDLPPLPPIEGGAPVGSLTCTNAANTNANNTLRVTSQAGMTIINDPADRHRTHSLKKP</sequence>
<evidence type="ECO:0000313" key="2">
    <source>
        <dbReference type="EMBL" id="BBC35266.1"/>
    </source>
</evidence>
<reference evidence="2 3" key="2">
    <citation type="journal article" date="2023" name="ChemBioChem">
        <title>Acyltransferase Domain Exchange between Two Independent Type I Polyketide Synthases in the Same Producer Strain of Macrolide Antibiotics.</title>
        <authorList>
            <person name="Kudo F."/>
            <person name="Kishikawa K."/>
            <person name="Tsuboi K."/>
            <person name="Kido T."/>
            <person name="Usui T."/>
            <person name="Hashimoto J."/>
            <person name="Shin-Ya K."/>
            <person name="Miyanaga A."/>
            <person name="Eguchi T."/>
        </authorList>
    </citation>
    <scope>NUCLEOTIDE SEQUENCE [LARGE SCALE GENOMIC DNA]</scope>
    <source>
        <strain evidence="2 3">A-8890</strain>
    </source>
</reference>
<organism evidence="2 3">
    <name type="scientific">Streptomyces graminofaciens</name>
    <dbReference type="NCBI Taxonomy" id="68212"/>
    <lineage>
        <taxon>Bacteria</taxon>
        <taxon>Bacillati</taxon>
        <taxon>Actinomycetota</taxon>
        <taxon>Actinomycetes</taxon>
        <taxon>Kitasatosporales</taxon>
        <taxon>Streptomycetaceae</taxon>
        <taxon>Streptomyces</taxon>
    </lineage>
</organism>
<gene>
    <name evidence="2" type="ORF">SGFS_065600</name>
</gene>
<feature type="compositionally biased region" description="Acidic residues" evidence="1">
    <location>
        <begin position="77"/>
        <end position="98"/>
    </location>
</feature>
<accession>A0ABN5VT49</accession>
<dbReference type="EMBL" id="AP018448">
    <property type="protein sequence ID" value="BBC35266.1"/>
    <property type="molecule type" value="Genomic_DNA"/>
</dbReference>
<protein>
    <submittedName>
        <fullName evidence="2">Uncharacterized protein</fullName>
    </submittedName>
</protein>
<reference evidence="2 3" key="1">
    <citation type="journal article" date="2010" name="ChemBioChem">
        <title>Cloning and characterization of the biosynthetic gene cluster of 16-membered macrolide antibiotic FD-891: involvement of a dual functional cytochrome P450 monooxygenase catalyzing epoxidation and hydroxylation.</title>
        <authorList>
            <person name="Kudo F."/>
            <person name="Motegi A."/>
            <person name="Mizoue K."/>
            <person name="Eguchi T."/>
        </authorList>
    </citation>
    <scope>NUCLEOTIDE SEQUENCE [LARGE SCALE GENOMIC DNA]</scope>
    <source>
        <strain evidence="2 3">A-8890</strain>
    </source>
</reference>
<keyword evidence="3" id="KW-1185">Reference proteome</keyword>
<feature type="region of interest" description="Disordered" evidence="1">
    <location>
        <begin position="73"/>
        <end position="98"/>
    </location>
</feature>
<evidence type="ECO:0000256" key="1">
    <source>
        <dbReference type="SAM" id="MobiDB-lite"/>
    </source>
</evidence>
<evidence type="ECO:0000313" key="3">
    <source>
        <dbReference type="Proteomes" id="UP001321542"/>
    </source>
</evidence>
<dbReference type="RefSeq" id="WP_286255474.1">
    <property type="nucleotide sequence ID" value="NZ_AP018448.1"/>
</dbReference>